<feature type="compositionally biased region" description="Low complexity" evidence="1">
    <location>
        <begin position="261"/>
        <end position="279"/>
    </location>
</feature>
<organism evidence="2 3">
    <name type="scientific">Ridgeia piscesae</name>
    <name type="common">Tubeworm</name>
    <dbReference type="NCBI Taxonomy" id="27915"/>
    <lineage>
        <taxon>Eukaryota</taxon>
        <taxon>Metazoa</taxon>
        <taxon>Spiralia</taxon>
        <taxon>Lophotrochozoa</taxon>
        <taxon>Annelida</taxon>
        <taxon>Polychaeta</taxon>
        <taxon>Sedentaria</taxon>
        <taxon>Canalipalpata</taxon>
        <taxon>Sabellida</taxon>
        <taxon>Siboglinidae</taxon>
        <taxon>Ridgeia</taxon>
    </lineage>
</organism>
<name>A0AAD9N027_RIDPI</name>
<feature type="region of interest" description="Disordered" evidence="1">
    <location>
        <begin position="255"/>
        <end position="279"/>
    </location>
</feature>
<dbReference type="Proteomes" id="UP001209878">
    <property type="component" value="Unassembled WGS sequence"/>
</dbReference>
<comment type="caution">
    <text evidence="2">The sequence shown here is derived from an EMBL/GenBank/DDBJ whole genome shotgun (WGS) entry which is preliminary data.</text>
</comment>
<gene>
    <name evidence="2" type="ORF">NP493_2772g00002</name>
</gene>
<evidence type="ECO:0000256" key="1">
    <source>
        <dbReference type="SAM" id="MobiDB-lite"/>
    </source>
</evidence>
<dbReference type="AlphaFoldDB" id="A0AAD9N027"/>
<reference evidence="2" key="1">
    <citation type="journal article" date="2023" name="Mol. Biol. Evol.">
        <title>Third-Generation Sequencing Reveals the Adaptive Role of the Epigenome in Three Deep-Sea Polychaetes.</title>
        <authorList>
            <person name="Perez M."/>
            <person name="Aroh O."/>
            <person name="Sun Y."/>
            <person name="Lan Y."/>
            <person name="Juniper S.K."/>
            <person name="Young C.R."/>
            <person name="Angers B."/>
            <person name="Qian P.Y."/>
        </authorList>
    </citation>
    <scope>NUCLEOTIDE SEQUENCE</scope>
    <source>
        <strain evidence="2">R07B-5</strain>
    </source>
</reference>
<sequence length="279" mass="31778">MELLKKAVTVKGKAIYDVVTLFSRLLVVGQQCSIDIADVFQFEGYKAVLVKSLSVSVMTPCAPNVVLIDAGHLLYHVVWPVLGTTGDLAASFGTRLAHYPPVSKKIILFERYDQDAPSAKDHERTRRGRAKEVRLTPNTFIPCREEVILHNSKNKNLLNPTLCSYPLPHNTQLVNMQDCVFDDIDVFVLLVYWTSRMRVVAKIQMEKWNGDVLVINETVQRLGPKKWKRNKMLLWKAADPKVIHLKKLETLPTLVGTSKAPPSQRPSQQRQLLPKHYWM</sequence>
<keyword evidence="3" id="KW-1185">Reference proteome</keyword>
<evidence type="ECO:0000313" key="3">
    <source>
        <dbReference type="Proteomes" id="UP001209878"/>
    </source>
</evidence>
<proteinExistence type="predicted"/>
<accession>A0AAD9N027</accession>
<evidence type="ECO:0000313" key="2">
    <source>
        <dbReference type="EMBL" id="KAK2150503.1"/>
    </source>
</evidence>
<protein>
    <submittedName>
        <fullName evidence="2">Uncharacterized protein</fullName>
    </submittedName>
</protein>
<dbReference type="EMBL" id="JAODUO010002759">
    <property type="protein sequence ID" value="KAK2150503.1"/>
    <property type="molecule type" value="Genomic_DNA"/>
</dbReference>